<evidence type="ECO:0000256" key="4">
    <source>
        <dbReference type="SAM" id="MobiDB-lite"/>
    </source>
</evidence>
<dbReference type="Proteomes" id="UP000694621">
    <property type="component" value="Unplaced"/>
</dbReference>
<comment type="subcellular location">
    <subcellularLocation>
        <location evidence="1">Secreted</location>
    </subcellularLocation>
</comment>
<reference evidence="6" key="1">
    <citation type="submission" date="2025-08" db="UniProtKB">
        <authorList>
            <consortium name="Ensembl"/>
        </authorList>
    </citation>
    <scope>IDENTIFICATION</scope>
</reference>
<dbReference type="Gene3D" id="2.60.120.40">
    <property type="match status" value="1"/>
</dbReference>
<dbReference type="InterPro" id="IPR008983">
    <property type="entry name" value="Tumour_necrosis_fac-like_dom"/>
</dbReference>
<keyword evidence="3" id="KW-0732">Signal</keyword>
<feature type="domain" description="C1q" evidence="5">
    <location>
        <begin position="31"/>
        <end position="170"/>
    </location>
</feature>
<organism evidence="6 7">
    <name type="scientific">Astyanax mexicanus</name>
    <name type="common">Blind cave fish</name>
    <name type="synonym">Astyanax fasciatus mexicanus</name>
    <dbReference type="NCBI Taxonomy" id="7994"/>
    <lineage>
        <taxon>Eukaryota</taxon>
        <taxon>Metazoa</taxon>
        <taxon>Chordata</taxon>
        <taxon>Craniata</taxon>
        <taxon>Vertebrata</taxon>
        <taxon>Euteleostomi</taxon>
        <taxon>Actinopterygii</taxon>
        <taxon>Neopterygii</taxon>
        <taxon>Teleostei</taxon>
        <taxon>Ostariophysi</taxon>
        <taxon>Characiformes</taxon>
        <taxon>Characoidei</taxon>
        <taxon>Acestrorhamphidae</taxon>
        <taxon>Acestrorhamphinae</taxon>
        <taxon>Astyanax</taxon>
    </lineage>
</organism>
<evidence type="ECO:0000256" key="3">
    <source>
        <dbReference type="ARBA" id="ARBA00022729"/>
    </source>
</evidence>
<evidence type="ECO:0000256" key="1">
    <source>
        <dbReference type="ARBA" id="ARBA00004613"/>
    </source>
</evidence>
<dbReference type="PROSITE" id="PS50871">
    <property type="entry name" value="C1Q"/>
    <property type="match status" value="1"/>
</dbReference>
<dbReference type="InterPro" id="IPR001073">
    <property type="entry name" value="C1q_dom"/>
</dbReference>
<dbReference type="AlphaFoldDB" id="A0A8B9HR97"/>
<dbReference type="InterPro" id="IPR050822">
    <property type="entry name" value="Cerebellin_Synaptic_Org"/>
</dbReference>
<sequence>MSEEKRRDEKRREEKRREEKRREEKRREENEVFYKIAFSASLSASGESKYTGPFNTEVTLKYTNVFVNTGNAYNSNTGIFTAPIRGVYTFRFSITGHGSDSSTGARLFKNGRHVVIAYCHQPTYSVSTTNGASLLLEVGDVVYVQLFPKSKIFDNGNFYNTFSGQLLFTV</sequence>
<dbReference type="PRINTS" id="PR00007">
    <property type="entry name" value="COMPLEMNTC1Q"/>
</dbReference>
<dbReference type="Pfam" id="PF00386">
    <property type="entry name" value="C1q"/>
    <property type="match status" value="1"/>
</dbReference>
<evidence type="ECO:0000313" key="6">
    <source>
        <dbReference type="Ensembl" id="ENSAMXP00005015821.1"/>
    </source>
</evidence>
<keyword evidence="2" id="KW-0964">Secreted</keyword>
<evidence type="ECO:0000313" key="7">
    <source>
        <dbReference type="Proteomes" id="UP000694621"/>
    </source>
</evidence>
<dbReference type="SMART" id="SM00110">
    <property type="entry name" value="C1Q"/>
    <property type="match status" value="1"/>
</dbReference>
<evidence type="ECO:0000259" key="5">
    <source>
        <dbReference type="PROSITE" id="PS50871"/>
    </source>
</evidence>
<evidence type="ECO:0000256" key="2">
    <source>
        <dbReference type="ARBA" id="ARBA00022525"/>
    </source>
</evidence>
<protein>
    <recommendedName>
        <fullName evidence="5">C1q domain-containing protein</fullName>
    </recommendedName>
</protein>
<proteinExistence type="predicted"/>
<dbReference type="SUPFAM" id="SSF49842">
    <property type="entry name" value="TNF-like"/>
    <property type="match status" value="1"/>
</dbReference>
<dbReference type="GO" id="GO:0005576">
    <property type="term" value="C:extracellular region"/>
    <property type="evidence" value="ECO:0007669"/>
    <property type="project" value="UniProtKB-SubCell"/>
</dbReference>
<dbReference type="PANTHER" id="PTHR22923:SF102">
    <property type="entry name" value="CEREBELLIN 13-RELATED"/>
    <property type="match status" value="1"/>
</dbReference>
<dbReference type="Ensembl" id="ENSAMXT00005017460.1">
    <property type="protein sequence ID" value="ENSAMXP00005015821.1"/>
    <property type="gene ID" value="ENSAMXG00005008314.1"/>
</dbReference>
<name>A0A8B9HR97_ASTMX</name>
<feature type="region of interest" description="Disordered" evidence="4">
    <location>
        <begin position="1"/>
        <end position="28"/>
    </location>
</feature>
<accession>A0A8B9HR97</accession>
<dbReference type="PANTHER" id="PTHR22923">
    <property type="entry name" value="CEREBELLIN-RELATED"/>
    <property type="match status" value="1"/>
</dbReference>